<keyword evidence="3" id="KW-0804">Transcription</keyword>
<name>Q0FW25_SALBH</name>
<dbReference type="AlphaFoldDB" id="Q0FW25"/>
<dbReference type="InterPro" id="IPR000524">
    <property type="entry name" value="Tscrpt_reg_HTH_GntR"/>
</dbReference>
<evidence type="ECO:0000313" key="6">
    <source>
        <dbReference type="Proteomes" id="UP000006230"/>
    </source>
</evidence>
<protein>
    <recommendedName>
        <fullName evidence="4">HTH gntR-type domain-containing protein</fullName>
    </recommendedName>
</protein>
<dbReference type="PROSITE" id="PS50949">
    <property type="entry name" value="HTH_GNTR"/>
    <property type="match status" value="1"/>
</dbReference>
<evidence type="ECO:0000256" key="1">
    <source>
        <dbReference type="ARBA" id="ARBA00023015"/>
    </source>
</evidence>
<dbReference type="eggNOG" id="COG1802">
    <property type="taxonomic scope" value="Bacteria"/>
</dbReference>
<dbReference type="Gene3D" id="1.20.120.530">
    <property type="entry name" value="GntR ligand-binding domain-like"/>
    <property type="match status" value="1"/>
</dbReference>
<dbReference type="InterPro" id="IPR036390">
    <property type="entry name" value="WH_DNA-bd_sf"/>
</dbReference>
<dbReference type="InterPro" id="IPR008920">
    <property type="entry name" value="TF_FadR/GntR_C"/>
</dbReference>
<keyword evidence="2" id="KW-0238">DNA-binding</keyword>
<evidence type="ECO:0000256" key="2">
    <source>
        <dbReference type="ARBA" id="ARBA00023125"/>
    </source>
</evidence>
<dbReference type="SUPFAM" id="SSF46785">
    <property type="entry name" value="Winged helix' DNA-binding domain"/>
    <property type="match status" value="1"/>
</dbReference>
<evidence type="ECO:0000259" key="4">
    <source>
        <dbReference type="PROSITE" id="PS50949"/>
    </source>
</evidence>
<dbReference type="GO" id="GO:0003700">
    <property type="term" value="F:DNA-binding transcription factor activity"/>
    <property type="evidence" value="ECO:0007669"/>
    <property type="project" value="InterPro"/>
</dbReference>
<dbReference type="Gene3D" id="1.10.10.10">
    <property type="entry name" value="Winged helix-like DNA-binding domain superfamily/Winged helix DNA-binding domain"/>
    <property type="match status" value="1"/>
</dbReference>
<dbReference type="Pfam" id="PF00392">
    <property type="entry name" value="GntR"/>
    <property type="match status" value="1"/>
</dbReference>
<feature type="domain" description="HTH gntR-type" evidence="4">
    <location>
        <begin position="59"/>
        <end position="126"/>
    </location>
</feature>
<proteinExistence type="predicted"/>
<sequence>MAAPPPRCETDRAAHRVGARAIRLGGCVGGAGALALGASSSLPEKGPMELPPHAQGRRSQLSQDVASYVRELIISGRARRDDYLRIDTIAKAMGISSTPVREGLLMLQLEGFVKLVPRHGFRVVGVEPQDVLDIFWAQGVLAGELAARAAMRASEDELSELEALIEAHSRAVAAGDEPSYTRLGHQFHRAVNLAARSNRLANLLGNMTKQLPNQFYGKIEGQIEGSLEYHPRILEAIRGRDAEAARAQMVEHIVSGGDALVQYLEDQGLWAEDRESDAGA</sequence>
<reference evidence="5 6" key="1">
    <citation type="journal article" date="2010" name="J. Bacteriol.">
        <title>Genome sequences of Pelagibaca bermudensis HTCC2601T and Maritimibacter alkaliphilus HTCC2654T, the type strains of two marine Roseobacter genera.</title>
        <authorList>
            <person name="Thrash J.C."/>
            <person name="Cho J.C."/>
            <person name="Ferriera S."/>
            <person name="Johnson J."/>
            <person name="Vergin K.L."/>
            <person name="Giovannoni S.J."/>
        </authorList>
    </citation>
    <scope>NUCLEOTIDE SEQUENCE [LARGE SCALE GENOMIC DNA]</scope>
    <source>
        <strain evidence="6">DSM 26914 / JCM 13377 / KCTC 12554 / HTCC2601</strain>
    </source>
</reference>
<dbReference type="PANTHER" id="PTHR43537:SF24">
    <property type="entry name" value="GLUCONATE OPERON TRANSCRIPTIONAL REPRESSOR"/>
    <property type="match status" value="1"/>
</dbReference>
<evidence type="ECO:0000256" key="3">
    <source>
        <dbReference type="ARBA" id="ARBA00023163"/>
    </source>
</evidence>
<evidence type="ECO:0000313" key="5">
    <source>
        <dbReference type="EMBL" id="EAU48727.1"/>
    </source>
</evidence>
<dbReference type="SMART" id="SM00895">
    <property type="entry name" value="FCD"/>
    <property type="match status" value="1"/>
</dbReference>
<dbReference type="SUPFAM" id="SSF48008">
    <property type="entry name" value="GntR ligand-binding domain-like"/>
    <property type="match status" value="1"/>
</dbReference>
<dbReference type="PANTHER" id="PTHR43537">
    <property type="entry name" value="TRANSCRIPTIONAL REGULATOR, GNTR FAMILY"/>
    <property type="match status" value="1"/>
</dbReference>
<dbReference type="GO" id="GO:0003677">
    <property type="term" value="F:DNA binding"/>
    <property type="evidence" value="ECO:0007669"/>
    <property type="project" value="UniProtKB-KW"/>
</dbReference>
<gene>
    <name evidence="5" type="ORF">R2601_04103</name>
</gene>
<dbReference type="HOGENOM" id="CLU_017584_5_4_5"/>
<organism evidence="5 6">
    <name type="scientific">Salipiger bermudensis (strain DSM 26914 / JCM 13377 / KCTC 12554 / HTCC2601)</name>
    <name type="common">Pelagibaca bermudensis</name>
    <dbReference type="NCBI Taxonomy" id="314265"/>
    <lineage>
        <taxon>Bacteria</taxon>
        <taxon>Pseudomonadati</taxon>
        <taxon>Pseudomonadota</taxon>
        <taxon>Alphaproteobacteria</taxon>
        <taxon>Rhodobacterales</taxon>
        <taxon>Roseobacteraceae</taxon>
        <taxon>Salipiger</taxon>
    </lineage>
</organism>
<dbReference type="InterPro" id="IPR011711">
    <property type="entry name" value="GntR_C"/>
</dbReference>
<dbReference type="STRING" id="314265.R2601_04103"/>
<accession>Q0FW25</accession>
<dbReference type="SMART" id="SM00345">
    <property type="entry name" value="HTH_GNTR"/>
    <property type="match status" value="1"/>
</dbReference>
<dbReference type="InterPro" id="IPR036388">
    <property type="entry name" value="WH-like_DNA-bd_sf"/>
</dbReference>
<keyword evidence="6" id="KW-1185">Reference proteome</keyword>
<dbReference type="Pfam" id="PF07729">
    <property type="entry name" value="FCD"/>
    <property type="match status" value="1"/>
</dbReference>
<comment type="caution">
    <text evidence="5">The sequence shown here is derived from an EMBL/GenBank/DDBJ whole genome shotgun (WGS) entry which is preliminary data.</text>
</comment>
<keyword evidence="1" id="KW-0805">Transcription regulation</keyword>
<dbReference type="Proteomes" id="UP000006230">
    <property type="component" value="Unassembled WGS sequence"/>
</dbReference>
<dbReference type="EMBL" id="AATQ01000001">
    <property type="protein sequence ID" value="EAU48727.1"/>
    <property type="molecule type" value="Genomic_DNA"/>
</dbReference>